<name>A0A772NWR8_ECOLX</name>
<dbReference type="InterPro" id="IPR016035">
    <property type="entry name" value="Acyl_Trfase/lysoPLipase"/>
</dbReference>
<feature type="short sequence motif" description="GXSXG" evidence="4">
    <location>
        <begin position="59"/>
        <end position="63"/>
    </location>
</feature>
<feature type="short sequence motif" description="DGA/G" evidence="4">
    <location>
        <begin position="183"/>
        <end position="185"/>
    </location>
</feature>
<keyword evidence="3 4" id="KW-0443">Lipid metabolism</keyword>
<evidence type="ECO:0000313" key="5">
    <source>
        <dbReference type="EMBL" id="HAJ1082427.1"/>
    </source>
</evidence>
<dbReference type="InterPro" id="IPR002641">
    <property type="entry name" value="PNPLA_dom"/>
</dbReference>
<dbReference type="CDD" id="cd07208">
    <property type="entry name" value="Pat_hypo_Ecoli_yjju_like"/>
    <property type="match status" value="1"/>
</dbReference>
<reference evidence="5" key="2">
    <citation type="submission" date="2019-09" db="EMBL/GenBank/DDBJ databases">
        <authorList>
            <consortium name="NCBI Pathogen Detection Project"/>
        </authorList>
    </citation>
    <scope>NUCLEOTIDE SEQUENCE</scope>
    <source>
        <strain evidence="5">EC00592</strain>
    </source>
</reference>
<feature type="active site" description="Nucleophile" evidence="4">
    <location>
        <position position="61"/>
    </location>
</feature>
<dbReference type="InterPro" id="IPR045943">
    <property type="entry name" value="DUF6363"/>
</dbReference>
<keyword evidence="2 4" id="KW-0442">Lipid degradation</keyword>
<feature type="short sequence motif" description="GXGXXG" evidence="4">
    <location>
        <begin position="31"/>
        <end position="36"/>
    </location>
</feature>
<dbReference type="PROSITE" id="PS51635">
    <property type="entry name" value="PNPLA"/>
    <property type="match status" value="1"/>
</dbReference>
<sequence length="357" mass="39879">MGQRIPVTLGNIAPLSLRPFQPGRIALVCEGGGQRGIFTAGVLDEFMRAQFNPFDLYLGTSAGAQNLSAYICNQPGYARKVIMRYTTKREFFDPLRFVRGGNLIDLDWLVEATASQMPLQMDTAARLFDSGKSFYMCACRQDDYAPNYFLPTKQNWLDVIRASSAIPGFYRSGVSLEGINYLDGGISDAIPVKEAARQGAKTLVVIRTVQSQMYYTPQWFKRMERWLGDSSLQPLVNLVQHHETSYRDIQQFIEKPPGKLRIFEIYPPKPLHSIALGSRIPALREDYKLGRLCGRYFLATVGKLLTEKAPLTRHLVPVVTPESIVIPPAPVANDTLVAEVSDAPQANDPTFNNEDLA</sequence>
<evidence type="ECO:0000256" key="4">
    <source>
        <dbReference type="PROSITE-ProRule" id="PRU01161"/>
    </source>
</evidence>
<proteinExistence type="predicted"/>
<dbReference type="GO" id="GO:0016042">
    <property type="term" value="P:lipid catabolic process"/>
    <property type="evidence" value="ECO:0007669"/>
    <property type="project" value="UniProtKB-UniRule"/>
</dbReference>
<evidence type="ECO:0000256" key="1">
    <source>
        <dbReference type="ARBA" id="ARBA00022801"/>
    </source>
</evidence>
<evidence type="ECO:0000256" key="3">
    <source>
        <dbReference type="ARBA" id="ARBA00023098"/>
    </source>
</evidence>
<organism evidence="5">
    <name type="scientific">Escherichia coli</name>
    <dbReference type="NCBI Taxonomy" id="562"/>
    <lineage>
        <taxon>Bacteria</taxon>
        <taxon>Pseudomonadati</taxon>
        <taxon>Pseudomonadota</taxon>
        <taxon>Gammaproteobacteria</taxon>
        <taxon>Enterobacterales</taxon>
        <taxon>Enterobacteriaceae</taxon>
        <taxon>Escherichia</taxon>
    </lineage>
</organism>
<dbReference type="EMBL" id="DABHAO010000056">
    <property type="protein sequence ID" value="HAJ1082427.1"/>
    <property type="molecule type" value="Genomic_DNA"/>
</dbReference>
<dbReference type="FunFam" id="3.40.1090.10:FF:000011">
    <property type="entry name" value="Phospholipase, patatin family"/>
    <property type="match status" value="1"/>
</dbReference>
<dbReference type="Pfam" id="PF01734">
    <property type="entry name" value="Patatin"/>
    <property type="match status" value="1"/>
</dbReference>
<dbReference type="PANTHER" id="PTHR14226:SF25">
    <property type="entry name" value="PHOSPHOESTERASE"/>
    <property type="match status" value="1"/>
</dbReference>
<dbReference type="AlphaFoldDB" id="A0A772NWR8"/>
<dbReference type="RefSeq" id="WP_094354893.1">
    <property type="nucleotide sequence ID" value="NZ_AP022069.1"/>
</dbReference>
<accession>A0A772NWR8</accession>
<dbReference type="Gene3D" id="3.40.1090.10">
    <property type="entry name" value="Cytosolic phospholipase A2 catalytic domain"/>
    <property type="match status" value="2"/>
</dbReference>
<dbReference type="InterPro" id="IPR037483">
    <property type="entry name" value="YjjU-like"/>
</dbReference>
<keyword evidence="1 4" id="KW-0378">Hydrolase</keyword>
<gene>
    <name evidence="5" type="ORF">HL610_21015</name>
</gene>
<dbReference type="InterPro" id="IPR050301">
    <property type="entry name" value="NTE"/>
</dbReference>
<dbReference type="FunFam" id="3.40.1090.10:FF:000008">
    <property type="entry name" value="Phospholipase, patatin family"/>
    <property type="match status" value="1"/>
</dbReference>
<dbReference type="PANTHER" id="PTHR14226">
    <property type="entry name" value="NEUROPATHY TARGET ESTERASE/SWISS CHEESE D.MELANOGASTER"/>
    <property type="match status" value="1"/>
</dbReference>
<dbReference type="SUPFAM" id="SSF52151">
    <property type="entry name" value="FabD/lysophospholipase-like"/>
    <property type="match status" value="1"/>
</dbReference>
<evidence type="ECO:0000256" key="2">
    <source>
        <dbReference type="ARBA" id="ARBA00022963"/>
    </source>
</evidence>
<protein>
    <submittedName>
        <fullName evidence="5">Patatin family protein</fullName>
    </submittedName>
</protein>
<dbReference type="Pfam" id="PF19890">
    <property type="entry name" value="DUF6363"/>
    <property type="match status" value="1"/>
</dbReference>
<reference evidence="5" key="1">
    <citation type="journal article" date="2018" name="Genome Biol.">
        <title>SKESA: strategic k-mer extension for scrupulous assemblies.</title>
        <authorList>
            <person name="Souvorov A."/>
            <person name="Agarwala R."/>
            <person name="Lipman D.J."/>
        </authorList>
    </citation>
    <scope>NUCLEOTIDE SEQUENCE</scope>
    <source>
        <strain evidence="5">EC00592</strain>
    </source>
</reference>
<feature type="active site" description="Proton acceptor" evidence="4">
    <location>
        <position position="183"/>
    </location>
</feature>
<dbReference type="GO" id="GO:0016787">
    <property type="term" value="F:hydrolase activity"/>
    <property type="evidence" value="ECO:0007669"/>
    <property type="project" value="UniProtKB-UniRule"/>
</dbReference>
<comment type="caution">
    <text evidence="5">The sequence shown here is derived from an EMBL/GenBank/DDBJ whole genome shotgun (WGS) entry which is preliminary data.</text>
</comment>